<name>A0ABT2CH57_9ACTN</name>
<feature type="domain" description="AB hydrolase-1" evidence="1">
    <location>
        <begin position="309"/>
        <end position="422"/>
    </location>
</feature>
<evidence type="ECO:0000313" key="2">
    <source>
        <dbReference type="EMBL" id="MCS0636746.1"/>
    </source>
</evidence>
<dbReference type="PANTHER" id="PTHR43798:SF33">
    <property type="entry name" value="HYDROLASE, PUTATIVE (AFU_ORTHOLOGUE AFUA_2G14860)-RELATED"/>
    <property type="match status" value="1"/>
</dbReference>
<protein>
    <submittedName>
        <fullName evidence="2">Alpha/beta hydrolase</fullName>
    </submittedName>
</protein>
<dbReference type="SUPFAM" id="SSF53474">
    <property type="entry name" value="alpha/beta-Hydrolases"/>
    <property type="match status" value="2"/>
</dbReference>
<reference evidence="2" key="1">
    <citation type="submission" date="2022-08" db="EMBL/GenBank/DDBJ databases">
        <authorList>
            <person name="Somphong A."/>
            <person name="Phongsopitanun W."/>
        </authorList>
    </citation>
    <scope>NUCLEOTIDE SEQUENCE</scope>
    <source>
        <strain evidence="2">LP05-1</strain>
    </source>
</reference>
<dbReference type="PRINTS" id="PR00111">
    <property type="entry name" value="ABHYDROLASE"/>
</dbReference>
<comment type="caution">
    <text evidence="2">The sequence shown here is derived from an EMBL/GenBank/DDBJ whole genome shotgun (WGS) entry which is preliminary data.</text>
</comment>
<dbReference type="GO" id="GO:0016787">
    <property type="term" value="F:hydrolase activity"/>
    <property type="evidence" value="ECO:0007669"/>
    <property type="project" value="UniProtKB-KW"/>
</dbReference>
<evidence type="ECO:0000313" key="3">
    <source>
        <dbReference type="Proteomes" id="UP001431313"/>
    </source>
</evidence>
<dbReference type="InterPro" id="IPR029058">
    <property type="entry name" value="AB_hydrolase_fold"/>
</dbReference>
<dbReference type="PANTHER" id="PTHR43798">
    <property type="entry name" value="MONOACYLGLYCEROL LIPASE"/>
    <property type="match status" value="1"/>
</dbReference>
<dbReference type="InterPro" id="IPR000073">
    <property type="entry name" value="AB_hydrolase_1"/>
</dbReference>
<dbReference type="Gene3D" id="3.40.50.1820">
    <property type="entry name" value="alpha/beta hydrolase"/>
    <property type="match status" value="2"/>
</dbReference>
<dbReference type="EMBL" id="JANUGQ010000010">
    <property type="protein sequence ID" value="MCS0636746.1"/>
    <property type="molecule type" value="Genomic_DNA"/>
</dbReference>
<sequence length="515" mass="54002">MPTYTAPDGTARAYRVSGEGAPLVCLPGGPLRPAAYLGDLGGLSAHRRLILPDPPGAGDSAHPAGPDGYCCDRQVAEVEALRVHLGLDRFDLLAHSAAGSLALLYALAHPDRVASLTLVTGGTWCAGIPVTGQDWRDALALRPPEPWYEAARALFDENPAPGRPAPDPEAVRAALQPLMYGRWDNAARAHAESRGPAEPGADAAYFPAGSGDPAAVRAGLASLDVPVLVLVGEYDALPTPARAAELAALLPDAEVVVQPGAAHFPWVDDPAAFTRIVTAFLDPEVRTVTLGPPAGARLAYRTWGEEGAPPVVLVHARGESSRSWTGIARELAATHRVYAVDLRGHGLSDWPGGYTFERFRDDLRGFIEALGLAGADVVGHSLGGITAGLLAQECPGLIGRLVLEDAPPLLPPAALRPVAPRPEDDPGCDWDVVLDTDAQTNQPDPAWTARFPEVTAATLVVGGGPSSPVGQDRLAWLAERIPDARLVTIDAGHHVHTECPAEFLAALRDFGIGTR</sequence>
<dbReference type="InterPro" id="IPR000639">
    <property type="entry name" value="Epox_hydrolase-like"/>
</dbReference>
<dbReference type="RefSeq" id="WP_258788006.1">
    <property type="nucleotide sequence ID" value="NZ_JANUGQ010000010.1"/>
</dbReference>
<accession>A0ABT2CH57</accession>
<feature type="domain" description="AB hydrolase-1" evidence="1">
    <location>
        <begin position="22"/>
        <end position="269"/>
    </location>
</feature>
<proteinExistence type="predicted"/>
<keyword evidence="3" id="KW-1185">Reference proteome</keyword>
<gene>
    <name evidence="2" type="ORF">NX801_13960</name>
</gene>
<dbReference type="InterPro" id="IPR050266">
    <property type="entry name" value="AB_hydrolase_sf"/>
</dbReference>
<evidence type="ECO:0000259" key="1">
    <source>
        <dbReference type="Pfam" id="PF00561"/>
    </source>
</evidence>
<dbReference type="Proteomes" id="UP001431313">
    <property type="component" value="Unassembled WGS sequence"/>
</dbReference>
<keyword evidence="2" id="KW-0378">Hydrolase</keyword>
<organism evidence="2 3">
    <name type="scientific">Streptomyces pyxinae</name>
    <dbReference type="NCBI Taxonomy" id="2970734"/>
    <lineage>
        <taxon>Bacteria</taxon>
        <taxon>Bacillati</taxon>
        <taxon>Actinomycetota</taxon>
        <taxon>Actinomycetes</taxon>
        <taxon>Kitasatosporales</taxon>
        <taxon>Streptomycetaceae</taxon>
        <taxon>Streptomyces</taxon>
    </lineage>
</organism>
<dbReference type="PRINTS" id="PR00412">
    <property type="entry name" value="EPOXHYDRLASE"/>
</dbReference>
<dbReference type="Pfam" id="PF00561">
    <property type="entry name" value="Abhydrolase_1"/>
    <property type="match status" value="2"/>
</dbReference>